<sequence>MIIVPRFATLFLLATAVSSKALALNETQPVVFLRELNGRVATVAAASPVPPPTYQKHPIKLSMFVVEKKGKYDLMMHGLWPRENCPEDACSSFHVPKLGALWSICDPKHEFKKHGCCHYKNVDDYFVEAAAMARTIKHPTSYLCPTDAKKVTIGGKKAISRCKAGKLSELRFCFQAAKTWVECTNS</sequence>
<keyword evidence="1" id="KW-0732">Signal</keyword>
<dbReference type="EMBL" id="VJMH01000223">
    <property type="protein sequence ID" value="KAF0717683.1"/>
    <property type="molecule type" value="Genomic_DNA"/>
</dbReference>
<name>A0A485K7L8_9STRA</name>
<dbReference type="Proteomes" id="UP000332933">
    <property type="component" value="Unassembled WGS sequence"/>
</dbReference>
<dbReference type="EMBL" id="VJMH01000185">
    <property type="protein sequence ID" value="KAF0718058.1"/>
    <property type="molecule type" value="Genomic_DNA"/>
</dbReference>
<feature type="chain" id="PRO_5036355352" evidence="1">
    <location>
        <begin position="24"/>
        <end position="186"/>
    </location>
</feature>
<dbReference type="EMBL" id="CAADRA010000185">
    <property type="protein sequence ID" value="VFT79141.1"/>
    <property type="molecule type" value="Genomic_DNA"/>
</dbReference>
<evidence type="ECO:0000313" key="6">
    <source>
        <dbReference type="EMBL" id="VFT79141.1"/>
    </source>
</evidence>
<feature type="signal peptide" evidence="1">
    <location>
        <begin position="1"/>
        <end position="23"/>
    </location>
</feature>
<dbReference type="EMBL" id="CAADRA010000223">
    <property type="protein sequence ID" value="VFT79356.1"/>
    <property type="molecule type" value="Genomic_DNA"/>
</dbReference>
<evidence type="ECO:0000313" key="4">
    <source>
        <dbReference type="EMBL" id="KAF0718058.1"/>
    </source>
</evidence>
<dbReference type="InterPro" id="IPR036430">
    <property type="entry name" value="RNase_T2-like_sf"/>
</dbReference>
<dbReference type="Gene3D" id="3.90.730.10">
    <property type="entry name" value="Ribonuclease T2-like"/>
    <property type="match status" value="1"/>
</dbReference>
<dbReference type="AlphaFoldDB" id="A0A485K7L8"/>
<evidence type="ECO:0000313" key="2">
    <source>
        <dbReference type="EMBL" id="KAF0717683.1"/>
    </source>
</evidence>
<dbReference type="EMBL" id="VJMH01000185">
    <property type="protein sequence ID" value="KAF0718050.1"/>
    <property type="molecule type" value="Genomic_DNA"/>
</dbReference>
<dbReference type="GO" id="GO:0033897">
    <property type="term" value="F:ribonuclease T2 activity"/>
    <property type="evidence" value="ECO:0007669"/>
    <property type="project" value="InterPro"/>
</dbReference>
<organism evidence="6 8">
    <name type="scientific">Aphanomyces stellatus</name>
    <dbReference type="NCBI Taxonomy" id="120398"/>
    <lineage>
        <taxon>Eukaryota</taxon>
        <taxon>Sar</taxon>
        <taxon>Stramenopiles</taxon>
        <taxon>Oomycota</taxon>
        <taxon>Saprolegniomycetes</taxon>
        <taxon>Saprolegniales</taxon>
        <taxon>Verrucalvaceae</taxon>
        <taxon>Aphanomyces</taxon>
    </lineage>
</organism>
<accession>A0A485K7L8</accession>
<dbReference type="GO" id="GO:0003723">
    <property type="term" value="F:RNA binding"/>
    <property type="evidence" value="ECO:0007669"/>
    <property type="project" value="InterPro"/>
</dbReference>
<keyword evidence="8" id="KW-1185">Reference proteome</keyword>
<evidence type="ECO:0000256" key="1">
    <source>
        <dbReference type="SAM" id="SignalP"/>
    </source>
</evidence>
<gene>
    <name evidence="6" type="primary">Aste57867_1936</name>
    <name evidence="5" type="synonym">Aste57867_1928</name>
    <name evidence="7" type="synonym">Aste57867_2153</name>
    <name evidence="3" type="ORF">As57867_001926</name>
    <name evidence="4" type="ORF">As57867_001934</name>
    <name evidence="2" type="ORF">As57867_002148</name>
    <name evidence="5" type="ORF">ASTE57867_1928</name>
    <name evidence="6" type="ORF">ASTE57867_1936</name>
    <name evidence="7" type="ORF">ASTE57867_2153</name>
</gene>
<evidence type="ECO:0000313" key="8">
    <source>
        <dbReference type="Proteomes" id="UP000332933"/>
    </source>
</evidence>
<evidence type="ECO:0000313" key="3">
    <source>
        <dbReference type="EMBL" id="KAF0718050.1"/>
    </source>
</evidence>
<protein>
    <submittedName>
        <fullName evidence="5">Aste57867_1928 protein</fullName>
    </submittedName>
    <submittedName>
        <fullName evidence="6">Aste57867_1936 protein</fullName>
    </submittedName>
    <submittedName>
        <fullName evidence="7">Aste57867_2153 protein</fullName>
    </submittedName>
</protein>
<evidence type="ECO:0000313" key="5">
    <source>
        <dbReference type="EMBL" id="VFT79133.1"/>
    </source>
</evidence>
<evidence type="ECO:0000313" key="7">
    <source>
        <dbReference type="EMBL" id="VFT79356.1"/>
    </source>
</evidence>
<reference evidence="6 8" key="1">
    <citation type="submission" date="2019-03" db="EMBL/GenBank/DDBJ databases">
        <authorList>
            <person name="Gaulin E."/>
            <person name="Dumas B."/>
        </authorList>
    </citation>
    <scope>NUCLEOTIDE SEQUENCE [LARGE SCALE GENOMIC DNA]</scope>
    <source>
        <strain evidence="6">CBS 568.67</strain>
    </source>
</reference>
<dbReference type="SUPFAM" id="SSF55895">
    <property type="entry name" value="Ribonuclease Rh-like"/>
    <property type="match status" value="1"/>
</dbReference>
<dbReference type="EMBL" id="CAADRA010000185">
    <property type="protein sequence ID" value="VFT79133.1"/>
    <property type="molecule type" value="Genomic_DNA"/>
</dbReference>
<proteinExistence type="predicted"/>
<reference evidence="2" key="2">
    <citation type="submission" date="2019-06" db="EMBL/GenBank/DDBJ databases">
        <title>Genomics analysis of Aphanomyces spp. identifies a new class of oomycete effector associated with host adaptation.</title>
        <authorList>
            <person name="Gaulin E."/>
        </authorList>
    </citation>
    <scope>NUCLEOTIDE SEQUENCE</scope>
    <source>
        <strain evidence="2">CBS 578.67</strain>
    </source>
</reference>